<protein>
    <recommendedName>
        <fullName evidence="6">Chaperonin GroEL</fullName>
        <ecNumber evidence="6">5.6.1.7</ecNumber>
    </recommendedName>
    <alternativeName>
        <fullName evidence="6">60 kDa chaperonin</fullName>
    </alternativeName>
    <alternativeName>
        <fullName evidence="6">Chaperonin-60</fullName>
        <shortName evidence="6">Cpn60</shortName>
    </alternativeName>
</protein>
<accession>I0SVM6</accession>
<dbReference type="InterPro" id="IPR018370">
    <property type="entry name" value="Chaperonin_Cpn60_CS"/>
</dbReference>
<dbReference type="FunFam" id="1.10.560.10:FF:000001">
    <property type="entry name" value="60 kDa chaperonin"/>
    <property type="match status" value="1"/>
</dbReference>
<dbReference type="RefSeq" id="WP_000031587.1">
    <property type="nucleotide sequence ID" value="NZ_AICU01000081.1"/>
</dbReference>
<dbReference type="GO" id="GO:0051082">
    <property type="term" value="F:unfolded protein binding"/>
    <property type="evidence" value="ECO:0007669"/>
    <property type="project" value="UniProtKB-UniRule"/>
</dbReference>
<comment type="similarity">
    <text evidence="1 6 7">Belongs to the chaperonin (HSP60) family.</text>
</comment>
<feature type="binding site" evidence="6">
    <location>
        <begin position="476"/>
        <end position="478"/>
    </location>
    <ligand>
        <name>ATP</name>
        <dbReference type="ChEBI" id="CHEBI:30616"/>
    </ligand>
</feature>
<evidence type="ECO:0000256" key="2">
    <source>
        <dbReference type="ARBA" id="ARBA00022741"/>
    </source>
</evidence>
<sequence>MSKEIKFSSDARSAMVRGVDILADTVKVTLGPKGRNVVLEKSFGSPLITNDGVTIAKEIELEDHFENMGAKLVSEVASKTNDIAGDGTTTATVLTQAIVREGIKNVTAGANPIGIRRGIETAVAAAVEALKNNAIPVANKEAIAQVAAVSSRSEKVGEYISEAMEKVGKDGVITIEESRGMETELEVVEGMQFDRGYLSQYMVTDSEKMVANLENPYILITDKKISNIQEILPLLESILQSNRPLLIIADDVDGEALPTLVLNKIRGTFNVVAVKAPGFGDRRKAMLEDIAILTGGTVITEDLGLELKDATIEALGQAARVTVDKDSTVIVEGAGNPEAISHRVAVIKSQIETTTSEFDREKLQERLAKLSGGVAVIKVGAATETELKEMKLRIEDALNATRAAVEEGIVAGGGTALVNVIPAVADLELIGDEATGRNIVLRALEEPVRQIAHNAGFEGSIVIDRLKNAEVGTGFNAATGEWVNMIDQGIIDPVKVSRSALQNAASVASLILTTEAVVANKPEPVAPAPAMDPSMMGGMM</sequence>
<dbReference type="InterPro" id="IPR027409">
    <property type="entry name" value="GroEL-like_apical_dom_sf"/>
</dbReference>
<dbReference type="Proteomes" id="UP000005505">
    <property type="component" value="Unassembled WGS sequence"/>
</dbReference>
<reference evidence="9 10" key="1">
    <citation type="submission" date="2012-02" db="EMBL/GenBank/DDBJ databases">
        <authorList>
            <person name="Harkins D.M."/>
            <person name="Madupu R."/>
            <person name="Durkin A.S."/>
            <person name="Torralba M."/>
            <person name="Methe B."/>
            <person name="Sutton G.G."/>
            <person name="Nelson K.E."/>
        </authorList>
    </citation>
    <scope>NUCLEOTIDE SEQUENCE [LARGE SCALE GENOMIC DNA]</scope>
    <source>
        <strain evidence="9 10">SK575</strain>
    </source>
</reference>
<evidence type="ECO:0000313" key="9">
    <source>
        <dbReference type="EMBL" id="EID27429.1"/>
    </source>
</evidence>
<dbReference type="CDD" id="cd03344">
    <property type="entry name" value="GroEL"/>
    <property type="match status" value="1"/>
</dbReference>
<dbReference type="NCBIfam" id="NF009489">
    <property type="entry name" value="PRK12851.1"/>
    <property type="match status" value="1"/>
</dbReference>
<dbReference type="SUPFAM" id="SSF52029">
    <property type="entry name" value="GroEL apical domain-like"/>
    <property type="match status" value="1"/>
</dbReference>
<dbReference type="PATRIC" id="fig|1095736.3.peg.1545"/>
<dbReference type="Pfam" id="PF00118">
    <property type="entry name" value="Cpn60_TCP1"/>
    <property type="match status" value="1"/>
</dbReference>
<organism evidence="9 10">
    <name type="scientific">Streptococcus mitis SK575</name>
    <dbReference type="NCBI Taxonomy" id="1095736"/>
    <lineage>
        <taxon>Bacteria</taxon>
        <taxon>Bacillati</taxon>
        <taxon>Bacillota</taxon>
        <taxon>Bacilli</taxon>
        <taxon>Lactobacillales</taxon>
        <taxon>Streptococcaceae</taxon>
        <taxon>Streptococcus</taxon>
        <taxon>Streptococcus mitis group</taxon>
    </lineage>
</organism>
<dbReference type="GO" id="GO:0016853">
    <property type="term" value="F:isomerase activity"/>
    <property type="evidence" value="ECO:0007669"/>
    <property type="project" value="UniProtKB-KW"/>
</dbReference>
<keyword evidence="4 6" id="KW-0143">Chaperone</keyword>
<dbReference type="NCBIfam" id="NF009487">
    <property type="entry name" value="PRK12849.1"/>
    <property type="match status" value="1"/>
</dbReference>
<keyword evidence="2 6" id="KW-0547">Nucleotide-binding</keyword>
<dbReference type="Gene3D" id="1.10.560.10">
    <property type="entry name" value="GroEL-like equatorial domain"/>
    <property type="match status" value="1"/>
</dbReference>
<keyword evidence="3 6" id="KW-0067">ATP-binding</keyword>
<dbReference type="NCBIfam" id="TIGR02348">
    <property type="entry name" value="GroEL"/>
    <property type="match status" value="1"/>
</dbReference>
<dbReference type="InterPro" id="IPR027410">
    <property type="entry name" value="TCP-1-like_intermed_sf"/>
</dbReference>
<dbReference type="OrthoDB" id="9766614at2"/>
<dbReference type="GO" id="GO:0005737">
    <property type="term" value="C:cytoplasm"/>
    <property type="evidence" value="ECO:0007669"/>
    <property type="project" value="UniProtKB-SubCell"/>
</dbReference>
<evidence type="ECO:0000256" key="3">
    <source>
        <dbReference type="ARBA" id="ARBA00022840"/>
    </source>
</evidence>
<dbReference type="SUPFAM" id="SSF54849">
    <property type="entry name" value="GroEL-intermediate domain like"/>
    <property type="match status" value="1"/>
</dbReference>
<dbReference type="Gene3D" id="3.30.260.10">
    <property type="entry name" value="TCP-1-like chaperonin intermediate domain"/>
    <property type="match status" value="1"/>
</dbReference>
<gene>
    <name evidence="6 9" type="primary">groL</name>
    <name evidence="6" type="synonym">groEL</name>
    <name evidence="9" type="ORF">HMPREF1048_0708</name>
</gene>
<evidence type="ECO:0000256" key="6">
    <source>
        <dbReference type="HAMAP-Rule" id="MF_00600"/>
    </source>
</evidence>
<evidence type="ECO:0000256" key="7">
    <source>
        <dbReference type="RuleBase" id="RU000418"/>
    </source>
</evidence>
<dbReference type="NCBIfam" id="NF009488">
    <property type="entry name" value="PRK12850.1"/>
    <property type="match status" value="1"/>
</dbReference>
<dbReference type="InterPro" id="IPR002423">
    <property type="entry name" value="Cpn60/GroEL/TCP-1"/>
</dbReference>
<feature type="binding site" evidence="6">
    <location>
        <begin position="86"/>
        <end position="90"/>
    </location>
    <ligand>
        <name>ATP</name>
        <dbReference type="ChEBI" id="CHEBI:30616"/>
    </ligand>
</feature>
<dbReference type="EC" id="5.6.1.7" evidence="6"/>
<comment type="caution">
    <text evidence="6">Lacks conserved residue(s) required for the propagation of feature annotation.</text>
</comment>
<dbReference type="AlphaFoldDB" id="I0SVM6"/>
<dbReference type="GO" id="GO:0005524">
    <property type="term" value="F:ATP binding"/>
    <property type="evidence" value="ECO:0007669"/>
    <property type="project" value="UniProtKB-UniRule"/>
</dbReference>
<dbReference type="GO" id="GO:0140662">
    <property type="term" value="F:ATP-dependent protein folding chaperone"/>
    <property type="evidence" value="ECO:0007669"/>
    <property type="project" value="InterPro"/>
</dbReference>
<comment type="subunit">
    <text evidence="6 8">Forms a cylinder of 14 subunits composed of two heptameric rings stacked back-to-back. Interacts with the co-chaperonin GroES.</text>
</comment>
<keyword evidence="6" id="KW-0963">Cytoplasm</keyword>
<dbReference type="Gene3D" id="3.50.7.10">
    <property type="entry name" value="GroEL"/>
    <property type="match status" value="1"/>
</dbReference>
<dbReference type="InterPro" id="IPR027413">
    <property type="entry name" value="GROEL-like_equatorial_sf"/>
</dbReference>
<keyword evidence="5 6" id="KW-0413">Isomerase</keyword>
<name>I0SVM6_STRMT</name>
<proteinExistence type="inferred from homology"/>
<evidence type="ECO:0000256" key="4">
    <source>
        <dbReference type="ARBA" id="ARBA00023186"/>
    </source>
</evidence>
<dbReference type="InterPro" id="IPR001844">
    <property type="entry name" value="Cpn60/GroEL"/>
</dbReference>
<feature type="binding site" evidence="6">
    <location>
        <begin position="29"/>
        <end position="32"/>
    </location>
    <ligand>
        <name>ATP</name>
        <dbReference type="ChEBI" id="CHEBI:30616"/>
    </ligand>
</feature>
<feature type="binding site" evidence="6">
    <location>
        <position position="413"/>
    </location>
    <ligand>
        <name>ATP</name>
        <dbReference type="ChEBI" id="CHEBI:30616"/>
    </ligand>
</feature>
<dbReference type="PROSITE" id="PS00296">
    <property type="entry name" value="CHAPERONINS_CPN60"/>
    <property type="match status" value="1"/>
</dbReference>
<dbReference type="HAMAP" id="MF_00600">
    <property type="entry name" value="CH60"/>
    <property type="match status" value="1"/>
</dbReference>
<dbReference type="EMBL" id="AICU01000081">
    <property type="protein sequence ID" value="EID27429.1"/>
    <property type="molecule type" value="Genomic_DNA"/>
</dbReference>
<dbReference type="SUPFAM" id="SSF48592">
    <property type="entry name" value="GroEL equatorial domain-like"/>
    <property type="match status" value="1"/>
</dbReference>
<comment type="subcellular location">
    <subcellularLocation>
        <location evidence="6">Cytoplasm</location>
    </subcellularLocation>
</comment>
<dbReference type="PANTHER" id="PTHR45633">
    <property type="entry name" value="60 KDA HEAT SHOCK PROTEIN, MITOCHONDRIAL"/>
    <property type="match status" value="1"/>
</dbReference>
<evidence type="ECO:0000256" key="8">
    <source>
        <dbReference type="RuleBase" id="RU000419"/>
    </source>
</evidence>
<dbReference type="PRINTS" id="PR00298">
    <property type="entry name" value="CHAPERONIN60"/>
</dbReference>
<dbReference type="FunFam" id="3.50.7.10:FF:000001">
    <property type="entry name" value="60 kDa chaperonin"/>
    <property type="match status" value="1"/>
</dbReference>
<feature type="binding site" evidence="6">
    <location>
        <position position="492"/>
    </location>
    <ligand>
        <name>ATP</name>
        <dbReference type="ChEBI" id="CHEBI:30616"/>
    </ligand>
</feature>
<evidence type="ECO:0000256" key="5">
    <source>
        <dbReference type="ARBA" id="ARBA00023235"/>
    </source>
</evidence>
<comment type="caution">
    <text evidence="9">The sequence shown here is derived from an EMBL/GenBank/DDBJ whole genome shotgun (WGS) entry which is preliminary data.</text>
</comment>
<evidence type="ECO:0000256" key="1">
    <source>
        <dbReference type="ARBA" id="ARBA00006607"/>
    </source>
</evidence>
<dbReference type="GO" id="GO:0042026">
    <property type="term" value="P:protein refolding"/>
    <property type="evidence" value="ECO:0007669"/>
    <property type="project" value="UniProtKB-UniRule"/>
</dbReference>
<evidence type="ECO:0000313" key="10">
    <source>
        <dbReference type="Proteomes" id="UP000005505"/>
    </source>
</evidence>
<dbReference type="NCBIfam" id="NF000592">
    <property type="entry name" value="PRK00013.1"/>
    <property type="match status" value="1"/>
</dbReference>
<comment type="function">
    <text evidence="6 8">Together with its co-chaperonin GroES, plays an essential role in assisting protein folding. The GroEL-GroES system forms a nano-cage that allows encapsulation of the non-native substrate proteins and provides a physical environment optimized to promote and accelerate protein folding.</text>
</comment>